<reference evidence="1 2" key="1">
    <citation type="submission" date="2013-11" db="EMBL/GenBank/DDBJ databases">
        <title>Genome sequencing of Stegodyphus mimosarum.</title>
        <authorList>
            <person name="Bechsgaard J."/>
        </authorList>
    </citation>
    <scope>NUCLEOTIDE SEQUENCE [LARGE SCALE GENOMIC DNA]</scope>
</reference>
<dbReference type="PANTHER" id="PTHR11412:SF172">
    <property type="entry name" value="LD23292P"/>
    <property type="match status" value="1"/>
</dbReference>
<dbReference type="Proteomes" id="UP000054359">
    <property type="component" value="Unassembled WGS sequence"/>
</dbReference>
<dbReference type="OrthoDB" id="6359008at2759"/>
<evidence type="ECO:0000313" key="2">
    <source>
        <dbReference type="Proteomes" id="UP000054359"/>
    </source>
</evidence>
<protein>
    <recommendedName>
        <fullName evidence="3">Macroglobulin domain-containing protein</fullName>
    </recommendedName>
</protein>
<evidence type="ECO:0008006" key="3">
    <source>
        <dbReference type="Google" id="ProtNLM"/>
    </source>
</evidence>
<proteinExistence type="predicted"/>
<name>A0A087UM68_STEMI</name>
<dbReference type="Gene3D" id="2.60.40.1930">
    <property type="match status" value="1"/>
</dbReference>
<feature type="non-terminal residue" evidence="1">
    <location>
        <position position="83"/>
    </location>
</feature>
<gene>
    <name evidence="1" type="ORF">X975_17273</name>
</gene>
<feature type="non-terminal residue" evidence="1">
    <location>
        <position position="1"/>
    </location>
</feature>
<keyword evidence="2" id="KW-1185">Reference proteome</keyword>
<dbReference type="EMBL" id="KK120525">
    <property type="protein sequence ID" value="KFM78457.1"/>
    <property type="molecule type" value="Genomic_DNA"/>
</dbReference>
<sequence>RSKIPETLLLKVPPTSLLGSYRLKVEGDVHGILGGRAFYNETDLHYSQRSMTIFIQTDKPIYMQGETVYFRAIPVTTDLKSFS</sequence>
<accession>A0A087UM68</accession>
<dbReference type="AlphaFoldDB" id="A0A087UM68"/>
<evidence type="ECO:0000313" key="1">
    <source>
        <dbReference type="EMBL" id="KFM78457.1"/>
    </source>
</evidence>
<organism evidence="1 2">
    <name type="scientific">Stegodyphus mimosarum</name>
    <name type="common">African social velvet spider</name>
    <dbReference type="NCBI Taxonomy" id="407821"/>
    <lineage>
        <taxon>Eukaryota</taxon>
        <taxon>Metazoa</taxon>
        <taxon>Ecdysozoa</taxon>
        <taxon>Arthropoda</taxon>
        <taxon>Chelicerata</taxon>
        <taxon>Arachnida</taxon>
        <taxon>Araneae</taxon>
        <taxon>Araneomorphae</taxon>
        <taxon>Entelegynae</taxon>
        <taxon>Eresoidea</taxon>
        <taxon>Eresidae</taxon>
        <taxon>Stegodyphus</taxon>
    </lineage>
</organism>
<dbReference type="STRING" id="407821.A0A087UM68"/>
<dbReference type="InterPro" id="IPR050473">
    <property type="entry name" value="A2M/Complement_sys"/>
</dbReference>
<dbReference type="PANTHER" id="PTHR11412">
    <property type="entry name" value="MACROGLOBULIN / COMPLEMENT"/>
    <property type="match status" value="1"/>
</dbReference>